<dbReference type="PANTHER" id="PTHR13414">
    <property type="entry name" value="HUEL-CATION TRANSPORTER"/>
    <property type="match status" value="1"/>
</dbReference>
<proteinExistence type="predicted"/>
<reference evidence="8" key="2">
    <citation type="submission" date="2020-09" db="EMBL/GenBank/DDBJ databases">
        <authorList>
            <person name="Sun Q."/>
            <person name="Zhou Y."/>
        </authorList>
    </citation>
    <scope>NUCLEOTIDE SEQUENCE</scope>
    <source>
        <strain evidence="8">CGMCC 1.12408</strain>
    </source>
</reference>
<keyword evidence="3 6" id="KW-0812">Transmembrane</keyword>
<evidence type="ECO:0000256" key="5">
    <source>
        <dbReference type="ARBA" id="ARBA00023136"/>
    </source>
</evidence>
<dbReference type="InterPro" id="IPR058533">
    <property type="entry name" value="Cation_efflux_TM"/>
</dbReference>
<dbReference type="RefSeq" id="WP_188385005.1">
    <property type="nucleotide sequence ID" value="NZ_BMEY01000012.1"/>
</dbReference>
<evidence type="ECO:0000256" key="3">
    <source>
        <dbReference type="ARBA" id="ARBA00022692"/>
    </source>
</evidence>
<dbReference type="Pfam" id="PF01545">
    <property type="entry name" value="Cation_efflux"/>
    <property type="match status" value="1"/>
</dbReference>
<dbReference type="SUPFAM" id="SSF161111">
    <property type="entry name" value="Cation efflux protein transmembrane domain-like"/>
    <property type="match status" value="1"/>
</dbReference>
<dbReference type="GO" id="GO:0008324">
    <property type="term" value="F:monoatomic cation transmembrane transporter activity"/>
    <property type="evidence" value="ECO:0007669"/>
    <property type="project" value="InterPro"/>
</dbReference>
<feature type="transmembrane region" description="Helical" evidence="6">
    <location>
        <begin position="115"/>
        <end position="134"/>
    </location>
</feature>
<organism evidence="8 9">
    <name type="scientific">Ornithinibacillus halotolerans</name>
    <dbReference type="NCBI Taxonomy" id="1274357"/>
    <lineage>
        <taxon>Bacteria</taxon>
        <taxon>Bacillati</taxon>
        <taxon>Bacillota</taxon>
        <taxon>Bacilli</taxon>
        <taxon>Bacillales</taxon>
        <taxon>Bacillaceae</taxon>
        <taxon>Ornithinibacillus</taxon>
    </lineage>
</organism>
<comment type="caution">
    <text evidence="8">The sequence shown here is derived from an EMBL/GenBank/DDBJ whole genome shotgun (WGS) entry which is preliminary data.</text>
</comment>
<evidence type="ECO:0000256" key="4">
    <source>
        <dbReference type="ARBA" id="ARBA00022989"/>
    </source>
</evidence>
<keyword evidence="5 6" id="KW-0472">Membrane</keyword>
<dbReference type="PANTHER" id="PTHR13414:SF9">
    <property type="entry name" value="PROTON-COUPLED ZINC ANTIPORTER SLC30A9, MITOCHONDRIAL"/>
    <property type="match status" value="1"/>
</dbReference>
<feature type="transmembrane region" description="Helical" evidence="6">
    <location>
        <begin position="175"/>
        <end position="196"/>
    </location>
</feature>
<dbReference type="GO" id="GO:0016020">
    <property type="term" value="C:membrane"/>
    <property type="evidence" value="ECO:0007669"/>
    <property type="project" value="UniProtKB-SubCell"/>
</dbReference>
<name>A0A916S2R8_9BACI</name>
<dbReference type="InterPro" id="IPR027469">
    <property type="entry name" value="Cation_efflux_TMD_sf"/>
</dbReference>
<dbReference type="GO" id="GO:0006829">
    <property type="term" value="P:zinc ion transport"/>
    <property type="evidence" value="ECO:0007669"/>
    <property type="project" value="InterPro"/>
</dbReference>
<dbReference type="SUPFAM" id="SSF160240">
    <property type="entry name" value="Cation efflux protein cytoplasmic domain-like"/>
    <property type="match status" value="1"/>
</dbReference>
<sequence>MSFIQLVKKGNTSSGIAAIGNVFLAIIKAVAAGISGSGTMFASSMHSFADAVNQGFVFFGSVLSEMKPSKRFPTGFGRVINIFCMVAVIVVTVMAYETIKEGWHLIQHPQESTNLWLNIGILVAAFLVDGFILVKAMKEIKHESKIEDGGNLFVSAFKGARKAAPATRLVFYEDLVATLSAILAIIEILLAQYYNILQADGYISIIIGILMLYVAFRVGYDNMVGLIGVAAPIDVENKIASDLLAEETVVDIYKMRVIQEGRTYHVEVTVELVKGLTLAQADDIKFQLADKLLREPVIGDVVLGIIEDDEKLSWEERKMSKSEELDALRFFKCTFIPFK</sequence>
<evidence type="ECO:0000313" key="9">
    <source>
        <dbReference type="Proteomes" id="UP000613512"/>
    </source>
</evidence>
<evidence type="ECO:0000313" key="8">
    <source>
        <dbReference type="EMBL" id="GGA80678.1"/>
    </source>
</evidence>
<reference evidence="8" key="1">
    <citation type="journal article" date="2014" name="Int. J. Syst. Evol. Microbiol.">
        <title>Complete genome sequence of Corynebacterium casei LMG S-19264T (=DSM 44701T), isolated from a smear-ripened cheese.</title>
        <authorList>
            <consortium name="US DOE Joint Genome Institute (JGI-PGF)"/>
            <person name="Walter F."/>
            <person name="Albersmeier A."/>
            <person name="Kalinowski J."/>
            <person name="Ruckert C."/>
        </authorList>
    </citation>
    <scope>NUCLEOTIDE SEQUENCE</scope>
    <source>
        <strain evidence="8">CGMCC 1.12408</strain>
    </source>
</reference>
<keyword evidence="9" id="KW-1185">Reference proteome</keyword>
<protein>
    <submittedName>
        <fullName evidence="8">Cation diffusion facilitator transporter</fullName>
    </submittedName>
</protein>
<comment type="subcellular location">
    <subcellularLocation>
        <location evidence="1">Membrane</location>
        <topology evidence="1">Multi-pass membrane protein</topology>
    </subcellularLocation>
</comment>
<feature type="transmembrane region" description="Helical" evidence="6">
    <location>
        <begin position="202"/>
        <end position="220"/>
    </location>
</feature>
<dbReference type="Gene3D" id="1.20.1510.10">
    <property type="entry name" value="Cation efflux protein transmembrane domain"/>
    <property type="match status" value="1"/>
</dbReference>
<keyword evidence="4 6" id="KW-1133">Transmembrane helix</keyword>
<evidence type="ECO:0000256" key="6">
    <source>
        <dbReference type="SAM" id="Phobius"/>
    </source>
</evidence>
<dbReference type="InterPro" id="IPR036837">
    <property type="entry name" value="Cation_efflux_CTD_sf"/>
</dbReference>
<dbReference type="InterPro" id="IPR002524">
    <property type="entry name" value="Cation_efflux"/>
</dbReference>
<evidence type="ECO:0000256" key="2">
    <source>
        <dbReference type="ARBA" id="ARBA00022448"/>
    </source>
</evidence>
<feature type="domain" description="Cation efflux protein transmembrane" evidence="7">
    <location>
        <begin position="16"/>
        <end position="226"/>
    </location>
</feature>
<dbReference type="Proteomes" id="UP000613512">
    <property type="component" value="Unassembled WGS sequence"/>
</dbReference>
<dbReference type="AlphaFoldDB" id="A0A916S2R8"/>
<feature type="transmembrane region" description="Helical" evidence="6">
    <location>
        <begin position="75"/>
        <end position="95"/>
    </location>
</feature>
<evidence type="ECO:0000259" key="7">
    <source>
        <dbReference type="Pfam" id="PF01545"/>
    </source>
</evidence>
<dbReference type="Gene3D" id="3.30.70.1350">
    <property type="entry name" value="Cation efflux protein, cytoplasmic domain"/>
    <property type="match status" value="1"/>
</dbReference>
<gene>
    <name evidence="8" type="ORF">GCM10008025_25080</name>
</gene>
<dbReference type="EMBL" id="BMEY01000012">
    <property type="protein sequence ID" value="GGA80678.1"/>
    <property type="molecule type" value="Genomic_DNA"/>
</dbReference>
<evidence type="ECO:0000256" key="1">
    <source>
        <dbReference type="ARBA" id="ARBA00004141"/>
    </source>
</evidence>
<dbReference type="InterPro" id="IPR040177">
    <property type="entry name" value="SLC30A9"/>
</dbReference>
<keyword evidence="2" id="KW-0813">Transport</keyword>
<dbReference type="NCBIfam" id="TIGR01297">
    <property type="entry name" value="CDF"/>
    <property type="match status" value="1"/>
</dbReference>
<feature type="transmembrane region" description="Helical" evidence="6">
    <location>
        <begin position="12"/>
        <end position="34"/>
    </location>
</feature>
<accession>A0A916S2R8</accession>